<keyword evidence="10" id="KW-1185">Reference proteome</keyword>
<dbReference type="InterPro" id="IPR035952">
    <property type="entry name" value="Rhomboid-like_sf"/>
</dbReference>
<dbReference type="EMBL" id="CP001632">
    <property type="protein sequence ID" value="ACU93690.1"/>
    <property type="molecule type" value="Genomic_DNA"/>
</dbReference>
<dbReference type="Gene3D" id="1.20.1540.10">
    <property type="entry name" value="Rhomboid-like"/>
    <property type="match status" value="1"/>
</dbReference>
<keyword evidence="4" id="KW-0378">Hydrolase</keyword>
<evidence type="ECO:0000256" key="3">
    <source>
        <dbReference type="ARBA" id="ARBA00022692"/>
    </source>
</evidence>
<dbReference type="Pfam" id="PF01694">
    <property type="entry name" value="Rhomboid"/>
    <property type="match status" value="2"/>
</dbReference>
<protein>
    <submittedName>
        <fullName evidence="9">Rhomboid family protein</fullName>
    </submittedName>
</protein>
<keyword evidence="3 7" id="KW-0812">Transmembrane</keyword>
<dbReference type="STRING" id="521097.Coch_2146"/>
<feature type="transmembrane region" description="Helical" evidence="7">
    <location>
        <begin position="170"/>
        <end position="193"/>
    </location>
</feature>
<dbReference type="RefSeq" id="WP_015783103.1">
    <property type="nucleotide sequence ID" value="NC_013162.1"/>
</dbReference>
<dbReference type="GeneID" id="29676525"/>
<feature type="transmembrane region" description="Helical" evidence="7">
    <location>
        <begin position="200"/>
        <end position="221"/>
    </location>
</feature>
<feature type="transmembrane region" description="Helical" evidence="7">
    <location>
        <begin position="55"/>
        <end position="79"/>
    </location>
</feature>
<evidence type="ECO:0000313" key="9">
    <source>
        <dbReference type="EMBL" id="ACU93690.1"/>
    </source>
</evidence>
<keyword evidence="5 7" id="KW-1133">Transmembrane helix</keyword>
<evidence type="ECO:0000256" key="2">
    <source>
        <dbReference type="ARBA" id="ARBA00009045"/>
    </source>
</evidence>
<accession>C7M3R4</accession>
<dbReference type="PANTHER" id="PTHR43731">
    <property type="entry name" value="RHOMBOID PROTEASE"/>
    <property type="match status" value="1"/>
</dbReference>
<feature type="transmembrane region" description="Helical" evidence="7">
    <location>
        <begin position="91"/>
        <end position="113"/>
    </location>
</feature>
<dbReference type="KEGG" id="coc:Coch_2146"/>
<feature type="domain" description="Peptidase S54 rhomboid" evidence="8">
    <location>
        <begin position="150"/>
        <end position="243"/>
    </location>
</feature>
<dbReference type="SUPFAM" id="SSF144091">
    <property type="entry name" value="Rhomboid-like"/>
    <property type="match status" value="1"/>
</dbReference>
<evidence type="ECO:0000256" key="6">
    <source>
        <dbReference type="ARBA" id="ARBA00023136"/>
    </source>
</evidence>
<feature type="transmembrane region" description="Helical" evidence="7">
    <location>
        <begin position="7"/>
        <end position="24"/>
    </location>
</feature>
<comment type="subcellular location">
    <subcellularLocation>
        <location evidence="1">Membrane</location>
        <topology evidence="1">Multi-pass membrane protein</topology>
    </subcellularLocation>
</comment>
<evidence type="ECO:0000259" key="8">
    <source>
        <dbReference type="Pfam" id="PF01694"/>
    </source>
</evidence>
<dbReference type="GO" id="GO:0004252">
    <property type="term" value="F:serine-type endopeptidase activity"/>
    <property type="evidence" value="ECO:0007669"/>
    <property type="project" value="InterPro"/>
</dbReference>
<evidence type="ECO:0000256" key="1">
    <source>
        <dbReference type="ARBA" id="ARBA00004141"/>
    </source>
</evidence>
<dbReference type="Proteomes" id="UP000006650">
    <property type="component" value="Chromosome"/>
</dbReference>
<dbReference type="eggNOG" id="COG0705">
    <property type="taxonomic scope" value="Bacteria"/>
</dbReference>
<gene>
    <name evidence="9" type="ordered locus">Coch_2146</name>
</gene>
<keyword evidence="6 7" id="KW-0472">Membrane</keyword>
<proteinExistence type="inferred from homology"/>
<dbReference type="HOGENOM" id="CLU_055068_4_1_10"/>
<organism evidence="9 10">
    <name type="scientific">Capnocytophaga ochracea (strain ATCC 27872 / DSM 7271 / CCUG 9716 / JCM 12966 / NCTC 12371 / SS31 / VPI 2845)</name>
    <name type="common">Bacteroides ochraceus</name>
    <dbReference type="NCBI Taxonomy" id="521097"/>
    <lineage>
        <taxon>Bacteria</taxon>
        <taxon>Pseudomonadati</taxon>
        <taxon>Bacteroidota</taxon>
        <taxon>Flavobacteriia</taxon>
        <taxon>Flavobacteriales</taxon>
        <taxon>Flavobacteriaceae</taxon>
        <taxon>Capnocytophaga</taxon>
    </lineage>
</organism>
<dbReference type="GO" id="GO:0016020">
    <property type="term" value="C:membrane"/>
    <property type="evidence" value="ECO:0007669"/>
    <property type="project" value="UniProtKB-SubCell"/>
</dbReference>
<feature type="transmembrane region" description="Helical" evidence="7">
    <location>
        <begin position="227"/>
        <end position="244"/>
    </location>
</feature>
<comment type="similarity">
    <text evidence="2">Belongs to the peptidase S54 family.</text>
</comment>
<dbReference type="AlphaFoldDB" id="C7M3R4"/>
<evidence type="ECO:0000256" key="5">
    <source>
        <dbReference type="ARBA" id="ARBA00022989"/>
    </source>
</evidence>
<sequence length="258" mass="29342">MDRISKTVLHLIIINTIVLILTALNEKGLFLPQINIVGTFALHHFETPSFHWWQYISYMFMHADFTHLLFNMYALWAFGTPLENIWGRNKFLFFYFSCGVGAALLHTGVNYYYVHQAVNALAEAGVPANEVLEIIAEGKYNPNWGNIINHSTFQSMYDVLRSTTVGASGAIYGILVAFGMFFPDAKLMLFFIPYPIAARYFIPLLVALDLIMGFVGGITIFGGNIAHFAHVGGALIGFLIMLYWKKHNFDKNRWDRRL</sequence>
<feature type="domain" description="Peptidase S54 rhomboid" evidence="8">
    <location>
        <begin position="51"/>
        <end position="110"/>
    </location>
</feature>
<dbReference type="PANTHER" id="PTHR43731:SF14">
    <property type="entry name" value="PRESENILIN-ASSOCIATED RHOMBOID-LIKE PROTEIN, MITOCHONDRIAL"/>
    <property type="match status" value="1"/>
</dbReference>
<reference evidence="9 10" key="1">
    <citation type="journal article" date="2009" name="Stand. Genomic Sci.">
        <title>Complete genome sequence of Capnocytophaga ochracea type strain (VPI 2845).</title>
        <authorList>
            <person name="Mavrommatis K."/>
            <person name="Gronow S."/>
            <person name="Saunders E."/>
            <person name="Land M."/>
            <person name="Lapidus A."/>
            <person name="Copeland A."/>
            <person name="Glavina Del Rio T."/>
            <person name="Nolan M."/>
            <person name="Lucas S."/>
            <person name="Chen F."/>
            <person name="Tice H."/>
            <person name="Cheng J.F."/>
            <person name="Bruce D."/>
            <person name="Goodwin L."/>
            <person name="Pitluck S."/>
            <person name="Pati A."/>
            <person name="Ivanova N."/>
            <person name="Chen A."/>
            <person name="Palaniappan K."/>
            <person name="Chain P."/>
            <person name="Hauser L."/>
            <person name="Chang Y.J."/>
            <person name="Jeffries C.D."/>
            <person name="Brettin T."/>
            <person name="Detter J.C."/>
            <person name="Han C."/>
            <person name="Bristow J."/>
            <person name="Goker M."/>
            <person name="Rohde M."/>
            <person name="Eisen J.A."/>
            <person name="Markowitz V."/>
            <person name="Kyrpides N.C."/>
            <person name="Klenk H.P."/>
            <person name="Hugenholtz P."/>
        </authorList>
    </citation>
    <scope>NUCLEOTIDE SEQUENCE [LARGE SCALE GENOMIC DNA]</scope>
    <source>
        <strain evidence="10">ATCC 27872 / DSM 7271 / JCM 12966 / VPI 2845</strain>
    </source>
</reference>
<dbReference type="InterPro" id="IPR022764">
    <property type="entry name" value="Peptidase_S54_rhomboid_dom"/>
</dbReference>
<evidence type="ECO:0000313" key="10">
    <source>
        <dbReference type="Proteomes" id="UP000006650"/>
    </source>
</evidence>
<dbReference type="MEROPS" id="S54.025"/>
<dbReference type="InterPro" id="IPR050925">
    <property type="entry name" value="Rhomboid_protease_S54"/>
</dbReference>
<evidence type="ECO:0000256" key="7">
    <source>
        <dbReference type="SAM" id="Phobius"/>
    </source>
</evidence>
<name>C7M3R4_CAPOD</name>
<evidence type="ECO:0000256" key="4">
    <source>
        <dbReference type="ARBA" id="ARBA00022801"/>
    </source>
</evidence>